<comment type="caution">
    <text evidence="1">The sequence shown here is derived from an EMBL/GenBank/DDBJ whole genome shotgun (WGS) entry which is preliminary data.</text>
</comment>
<dbReference type="Proteomes" id="UP000249638">
    <property type="component" value="Unassembled WGS sequence"/>
</dbReference>
<reference evidence="1" key="1">
    <citation type="submission" date="2018-06" db="EMBL/GenBank/DDBJ databases">
        <title>Genomic Encyclopedia of Type Strains, Phase IV (KMG-V): Genome sequencing to study the core and pangenomes of soil and plant-associated prokaryotes.</title>
        <authorList>
            <person name="Whitman W."/>
        </authorList>
    </citation>
    <scope>NUCLEOTIDE SEQUENCE [LARGE SCALE GENOMIC DNA]</scope>
    <source>
        <strain evidence="1">MLR2-44</strain>
    </source>
</reference>
<dbReference type="EMBL" id="QKZN01000002">
    <property type="protein sequence ID" value="PZX32041.1"/>
    <property type="molecule type" value="Genomic_DNA"/>
</dbReference>
<evidence type="ECO:0000313" key="1">
    <source>
        <dbReference type="EMBL" id="PZX32041.1"/>
    </source>
</evidence>
<protein>
    <submittedName>
        <fullName evidence="1">Uncharacterized protein</fullName>
    </submittedName>
</protein>
<proteinExistence type="predicted"/>
<keyword evidence="2" id="KW-1185">Reference proteome</keyword>
<dbReference type="AlphaFoldDB" id="A0A2W7P7F2"/>
<gene>
    <name evidence="1" type="ORF">C7416_102201</name>
</gene>
<evidence type="ECO:0000313" key="2">
    <source>
        <dbReference type="Proteomes" id="UP000249638"/>
    </source>
</evidence>
<organism evidence="1 2">
    <name type="scientific">Cupriavidus phytorum</name>
    <dbReference type="NCBI Taxonomy" id="3024399"/>
    <lineage>
        <taxon>Bacteria</taxon>
        <taxon>Pseudomonadati</taxon>
        <taxon>Pseudomonadota</taxon>
        <taxon>Betaproteobacteria</taxon>
        <taxon>Burkholderiales</taxon>
        <taxon>Burkholderiaceae</taxon>
        <taxon>Cupriavidus</taxon>
    </lineage>
</organism>
<name>A0A2W7P7F2_9BURK</name>
<sequence>MKVNGVVIPIGTLAGARQYMQSKSRFTAAEIEAFISSSLSLCMDKAIARDAAYRAADRLLQQERKGGRIAYSRGYWSAVGVSEART</sequence>
<accession>A0A2W7P7F2</accession>